<feature type="domain" description="Signal transduction histidine kinase internal region" evidence="2">
    <location>
        <begin position="170"/>
        <end position="247"/>
    </location>
</feature>
<dbReference type="SUPFAM" id="SSF55874">
    <property type="entry name" value="ATPase domain of HSP90 chaperone/DNA topoisomerase II/histidine kinase"/>
    <property type="match status" value="1"/>
</dbReference>
<comment type="caution">
    <text evidence="3">The sequence shown here is derived from an EMBL/GenBank/DDBJ whole genome shotgun (WGS) entry which is preliminary data.</text>
</comment>
<dbReference type="EMBL" id="ABQC02000019">
    <property type="protein sequence ID" value="EDY95766.1"/>
    <property type="molecule type" value="Genomic_DNA"/>
</dbReference>
<dbReference type="Pfam" id="PF06580">
    <property type="entry name" value="His_kinase"/>
    <property type="match status" value="1"/>
</dbReference>
<evidence type="ECO:0000313" key="3">
    <source>
        <dbReference type="EMBL" id="EDY95766.1"/>
    </source>
</evidence>
<feature type="transmembrane region" description="Helical" evidence="1">
    <location>
        <begin position="52"/>
        <end position="70"/>
    </location>
</feature>
<protein>
    <submittedName>
        <fullName evidence="3">Histidine kinase</fullName>
    </submittedName>
</protein>
<dbReference type="AlphaFoldDB" id="B5CZ85"/>
<name>B5CZ85_PHOPM</name>
<gene>
    <name evidence="3" type="ORF">BACPLE_02042</name>
</gene>
<accession>B5CZ85</accession>
<dbReference type="Proteomes" id="UP000003452">
    <property type="component" value="Unassembled WGS sequence"/>
</dbReference>
<dbReference type="PANTHER" id="PTHR34220">
    <property type="entry name" value="SENSOR HISTIDINE KINASE YPDA"/>
    <property type="match status" value="1"/>
</dbReference>
<keyword evidence="1" id="KW-0472">Membrane</keyword>
<dbReference type="eggNOG" id="COG2972">
    <property type="taxonomic scope" value="Bacteria"/>
</dbReference>
<dbReference type="InterPro" id="IPR050640">
    <property type="entry name" value="Bact_2-comp_sensor_kinase"/>
</dbReference>
<evidence type="ECO:0000256" key="1">
    <source>
        <dbReference type="SAM" id="Phobius"/>
    </source>
</evidence>
<sequence>MLKQINKIDGQIIERTIYVLLWSLFLLFPILIIGGNGNLRWERVVLEWVRLLPFLLFFIIHNSLLIPAFLMKKRYFLYGCGLIISIIAVIMLSPICREIQILVLPERPPYTIPGMGQQRMAAVYGVRNLSDKILFMILIMAFNLLLKYFFMQQQKLRLEETKSREAIQTELNFLKNQISPHFFMNTLNNIHALIDYDPDIAKETVLSLSRMMRHILYESKSRRVHIKKEMDFIRSYVELMRLKTSEKVAISCNIPDNLPDKSIPPLIFTSLIENAFKHGVSLKEKSYICIDFSFPDEGHMKCRIANSNHSANRQGEHKGIGLENTKRRLDIEFPSAYILEISDTPNEYTVNINIPI</sequence>
<organism evidence="3 4">
    <name type="scientific">Phocaeicola plebeius (strain DSM 17135 / JCM 12973 / CCUG 54634 / M2)</name>
    <name type="common">Bacteroides plebeius</name>
    <dbReference type="NCBI Taxonomy" id="484018"/>
    <lineage>
        <taxon>Bacteria</taxon>
        <taxon>Pseudomonadati</taxon>
        <taxon>Bacteroidota</taxon>
        <taxon>Bacteroidia</taxon>
        <taxon>Bacteroidales</taxon>
        <taxon>Bacteroidaceae</taxon>
        <taxon>Phocaeicola</taxon>
    </lineage>
</organism>
<dbReference type="HOGENOM" id="CLU_020473_1_0_10"/>
<feature type="transmembrane region" description="Helical" evidence="1">
    <location>
        <begin position="133"/>
        <end position="150"/>
    </location>
</feature>
<dbReference type="GO" id="GO:0016020">
    <property type="term" value="C:membrane"/>
    <property type="evidence" value="ECO:0007669"/>
    <property type="project" value="InterPro"/>
</dbReference>
<evidence type="ECO:0000313" key="4">
    <source>
        <dbReference type="Proteomes" id="UP000003452"/>
    </source>
</evidence>
<keyword evidence="1" id="KW-0812">Transmembrane</keyword>
<proteinExistence type="predicted"/>
<dbReference type="GO" id="GO:0000155">
    <property type="term" value="F:phosphorelay sensor kinase activity"/>
    <property type="evidence" value="ECO:0007669"/>
    <property type="project" value="InterPro"/>
</dbReference>
<evidence type="ECO:0000259" key="2">
    <source>
        <dbReference type="Pfam" id="PF06580"/>
    </source>
</evidence>
<feature type="transmembrane region" description="Helical" evidence="1">
    <location>
        <begin position="75"/>
        <end position="95"/>
    </location>
</feature>
<dbReference type="PANTHER" id="PTHR34220:SF7">
    <property type="entry name" value="SENSOR HISTIDINE KINASE YPDA"/>
    <property type="match status" value="1"/>
</dbReference>
<dbReference type="InterPro" id="IPR010559">
    <property type="entry name" value="Sig_transdc_His_kin_internal"/>
</dbReference>
<reference evidence="3 4" key="1">
    <citation type="submission" date="2008-08" db="EMBL/GenBank/DDBJ databases">
        <title>Draft genome sequence of Bacteroides plebeius (DSM 17135).</title>
        <authorList>
            <person name="Sudarsanam P."/>
            <person name="Ley R."/>
            <person name="Guruge J."/>
            <person name="Turnbaugh P.J."/>
            <person name="Mahowald M."/>
            <person name="Liep D."/>
            <person name="Gordon J."/>
        </authorList>
    </citation>
    <scope>NUCLEOTIDE SEQUENCE [LARGE SCALE GENOMIC DNA]</scope>
    <source>
        <strain evidence="4">DSM 17135 / JCM 12973 / M2</strain>
    </source>
</reference>
<reference evidence="3 4" key="2">
    <citation type="submission" date="2008-08" db="EMBL/GenBank/DDBJ databases">
        <authorList>
            <person name="Fulton L."/>
            <person name="Clifton S."/>
            <person name="Fulton B."/>
            <person name="Xu J."/>
            <person name="Minx P."/>
            <person name="Pepin K.H."/>
            <person name="Johnson M."/>
            <person name="Thiruvilangam P."/>
            <person name="Bhonagiri V."/>
            <person name="Nash W.E."/>
            <person name="Mardis E.R."/>
            <person name="Wilson R.K."/>
        </authorList>
    </citation>
    <scope>NUCLEOTIDE SEQUENCE [LARGE SCALE GENOMIC DNA]</scope>
    <source>
        <strain evidence="4">DSM 17135 / JCM 12973 / M2</strain>
    </source>
</reference>
<keyword evidence="3" id="KW-0418">Kinase</keyword>
<dbReference type="InterPro" id="IPR036890">
    <property type="entry name" value="HATPase_C_sf"/>
</dbReference>
<keyword evidence="1" id="KW-1133">Transmembrane helix</keyword>
<keyword evidence="3" id="KW-0808">Transferase</keyword>
<feature type="transmembrane region" description="Helical" evidence="1">
    <location>
        <begin position="12"/>
        <end position="32"/>
    </location>
</feature>